<dbReference type="Pfam" id="PF06803">
    <property type="entry name" value="DUF1232"/>
    <property type="match status" value="1"/>
</dbReference>
<comment type="caution">
    <text evidence="7">The sequence shown here is derived from an EMBL/GenBank/DDBJ whole genome shotgun (WGS) entry which is preliminary data.</text>
</comment>
<dbReference type="AlphaFoldDB" id="A0A059KRP4"/>
<evidence type="ECO:0000313" key="7">
    <source>
        <dbReference type="EMBL" id="KDB54157.1"/>
    </source>
</evidence>
<protein>
    <recommendedName>
        <fullName evidence="6">DUF1232 domain-containing protein</fullName>
    </recommendedName>
</protein>
<evidence type="ECO:0000256" key="5">
    <source>
        <dbReference type="SAM" id="MobiDB-lite"/>
    </source>
</evidence>
<comment type="subcellular location">
    <subcellularLocation>
        <location evidence="1">Endomembrane system</location>
        <topology evidence="1">Multi-pass membrane protein</topology>
    </subcellularLocation>
</comment>
<keyword evidence="8" id="KW-1185">Reference proteome</keyword>
<dbReference type="STRING" id="34103.SAMN05421778_10747"/>
<evidence type="ECO:0000259" key="6">
    <source>
        <dbReference type="Pfam" id="PF06803"/>
    </source>
</evidence>
<dbReference type="RefSeq" id="WP_051631427.1">
    <property type="nucleotide sequence ID" value="NZ_AZRA01000006.1"/>
</dbReference>
<evidence type="ECO:0000256" key="4">
    <source>
        <dbReference type="ARBA" id="ARBA00023136"/>
    </source>
</evidence>
<reference evidence="7 8" key="1">
    <citation type="journal article" date="2014" name="FEMS Microbiol. Ecol.">
        <title>Sphaerotilus natans encrusted with nanoball-shaped Fe(III) oxide minerals formed by nitrate-reducing mixotrophic Fe(II) oxidation.</title>
        <authorList>
            <person name="Park S."/>
            <person name="Kim D.H."/>
            <person name="Lee J.H."/>
            <person name="Hur H.G."/>
        </authorList>
    </citation>
    <scope>NUCLEOTIDE SEQUENCE [LARGE SCALE GENOMIC DNA]</scope>
    <source>
        <strain evidence="7 8">DSM 6575</strain>
    </source>
</reference>
<feature type="domain" description="DUF1232" evidence="6">
    <location>
        <begin position="35"/>
        <end position="68"/>
    </location>
</feature>
<proteinExistence type="predicted"/>
<dbReference type="InterPro" id="IPR010652">
    <property type="entry name" value="DUF1232"/>
</dbReference>
<dbReference type="Proteomes" id="UP000026714">
    <property type="component" value="Unassembled WGS sequence"/>
</dbReference>
<evidence type="ECO:0000313" key="8">
    <source>
        <dbReference type="Proteomes" id="UP000026714"/>
    </source>
</evidence>
<dbReference type="eggNOG" id="COG3339">
    <property type="taxonomic scope" value="Bacteria"/>
</dbReference>
<gene>
    <name evidence="7" type="ORF">X805_02390</name>
</gene>
<keyword evidence="3" id="KW-1133">Transmembrane helix</keyword>
<evidence type="ECO:0000256" key="2">
    <source>
        <dbReference type="ARBA" id="ARBA00022692"/>
    </source>
</evidence>
<sequence length="110" mass="12367">MWKRLTLIWSLVRGDAKVAWHAFRHPHAPGWFRAGVIGLGLYLFSPVDLVPDILPLLGLADDLVLVPLALHWLLSRLPAEVLQEARRRAAGHPASDTRHPVRPPLVKRVD</sequence>
<dbReference type="EMBL" id="AZRA01000006">
    <property type="protein sequence ID" value="KDB54157.1"/>
    <property type="molecule type" value="Genomic_DNA"/>
</dbReference>
<evidence type="ECO:0000256" key="3">
    <source>
        <dbReference type="ARBA" id="ARBA00022989"/>
    </source>
</evidence>
<organism evidence="7 8">
    <name type="scientific">Sphaerotilus natans subsp. natans DSM 6575</name>
    <dbReference type="NCBI Taxonomy" id="1286631"/>
    <lineage>
        <taxon>Bacteria</taxon>
        <taxon>Pseudomonadati</taxon>
        <taxon>Pseudomonadota</taxon>
        <taxon>Betaproteobacteria</taxon>
        <taxon>Burkholderiales</taxon>
        <taxon>Sphaerotilaceae</taxon>
        <taxon>Sphaerotilus</taxon>
    </lineage>
</organism>
<name>A0A059KRP4_9BURK</name>
<evidence type="ECO:0000256" key="1">
    <source>
        <dbReference type="ARBA" id="ARBA00004127"/>
    </source>
</evidence>
<feature type="region of interest" description="Disordered" evidence="5">
    <location>
        <begin position="88"/>
        <end position="110"/>
    </location>
</feature>
<accession>A0A059KRP4</accession>
<keyword evidence="2" id="KW-0812">Transmembrane</keyword>
<keyword evidence="4" id="KW-0472">Membrane</keyword>
<dbReference type="GO" id="GO:0012505">
    <property type="term" value="C:endomembrane system"/>
    <property type="evidence" value="ECO:0007669"/>
    <property type="project" value="UniProtKB-SubCell"/>
</dbReference>